<comment type="caution">
    <text evidence="2">The sequence shown here is derived from an EMBL/GenBank/DDBJ whole genome shotgun (WGS) entry which is preliminary data.</text>
</comment>
<keyword evidence="3" id="KW-1185">Reference proteome</keyword>
<protein>
    <submittedName>
        <fullName evidence="2">Uncharacterized protein</fullName>
    </submittedName>
</protein>
<accession>A0A2B7YA29</accession>
<dbReference type="OrthoDB" id="4487429at2759"/>
<evidence type="ECO:0000256" key="1">
    <source>
        <dbReference type="SAM" id="MobiDB-lite"/>
    </source>
</evidence>
<evidence type="ECO:0000313" key="2">
    <source>
        <dbReference type="EMBL" id="PGH18376.1"/>
    </source>
</evidence>
<organism evidence="2 3">
    <name type="scientific">Helicocarpus griseus UAMH5409</name>
    <dbReference type="NCBI Taxonomy" id="1447875"/>
    <lineage>
        <taxon>Eukaryota</taxon>
        <taxon>Fungi</taxon>
        <taxon>Dikarya</taxon>
        <taxon>Ascomycota</taxon>
        <taxon>Pezizomycotina</taxon>
        <taxon>Eurotiomycetes</taxon>
        <taxon>Eurotiomycetidae</taxon>
        <taxon>Onygenales</taxon>
        <taxon>Ajellomycetaceae</taxon>
        <taxon>Helicocarpus</taxon>
    </lineage>
</organism>
<dbReference type="STRING" id="1447875.A0A2B7YA29"/>
<dbReference type="AlphaFoldDB" id="A0A2B7YA29"/>
<feature type="region of interest" description="Disordered" evidence="1">
    <location>
        <begin position="1"/>
        <end position="21"/>
    </location>
</feature>
<reference evidence="2 3" key="1">
    <citation type="submission" date="2017-10" db="EMBL/GenBank/DDBJ databases">
        <title>Comparative genomics in systemic dimorphic fungi from Ajellomycetaceae.</title>
        <authorList>
            <person name="Munoz J.F."/>
            <person name="Mcewen J.G."/>
            <person name="Clay O.K."/>
            <person name="Cuomo C.A."/>
        </authorList>
    </citation>
    <scope>NUCLEOTIDE SEQUENCE [LARGE SCALE GENOMIC DNA]</scope>
    <source>
        <strain evidence="2 3">UAMH5409</strain>
    </source>
</reference>
<name>A0A2B7YA29_9EURO</name>
<dbReference type="Proteomes" id="UP000223968">
    <property type="component" value="Unassembled WGS sequence"/>
</dbReference>
<sequence>MVSRTPLLPPPPSPDHTSPNAPRLRFSETAIHIFGYPTDQGDEVGVIAFENASAADFEFLSLDRTSINTPARFPEQNAENAFCTSLLSLGGRRWENINRFQHVLSAIAFDELILEDIQYGTITTPTSVERRWVSVAHPFWGGVCIPEIPRRLPELGDFDEQSPEEDIILDRRAILRLALNMDEKAKLLVEGFNGKLYKQWMRLKALSFARKISAAHKQNMDLAS</sequence>
<evidence type="ECO:0000313" key="3">
    <source>
        <dbReference type="Proteomes" id="UP000223968"/>
    </source>
</evidence>
<dbReference type="EMBL" id="PDNB01000004">
    <property type="protein sequence ID" value="PGH18376.1"/>
    <property type="molecule type" value="Genomic_DNA"/>
</dbReference>
<gene>
    <name evidence="2" type="ORF">AJ79_00443</name>
</gene>
<proteinExistence type="predicted"/>